<gene>
    <name evidence="2" type="ORF">PAC_18892</name>
</gene>
<proteinExistence type="predicted"/>
<sequence length="640" mass="73044">MPPFRIYIFTIILIDSVTDSPYLEEWIVSEPDSFGAVYKPLKQTSRFYRSVKQGKTNFRLLILHASEDREKRIHCSLRHASIEEETKFTALSYTWGDASATRYILLDGKSFLVTENLYIALQYLRKDMQGRSHQVQIMRQIYENAEDTWIWLGAEADSSDKAFDLLNLLSLVFQDHCNRPEEQKKQAVLLAPPAKWNVEDRIIAIGSLSKRAWWYRVWVIQELTLSQRPTVHCGTRSLPWATISQGIECLAHQQLLSIDSIVPGDLSEYIAGFLRVLNLNYLRVESMRGIRRPSLLYVLSQHRRSEASDPRDKCIALAGLAKGDDFLSRMEPYNESIAAIYTSAVKAIASWEDAFPLDFLICAGRPRRRNDLPSWCTGWKWKHPLVNCIPTSGEIQIQSSFSFPDTSPNIPPHLAAKGVFFDTIDGLGVPWNSQEDDLEETFLGRSATYLWTLMQPTTTINQYPGRSKLPEALWRTLLINRTKDLPSESTPEHYGSILAHLLLHPKYATDSREITECFDKNKTFEICGQTVESIVRQITNSRPTERRYSHADTQHVKILFNTATSLRRLATTRKGCIALAPLDAQRGDIITLLYGCSVPVVIRTNVGPHTFIGACYVHDIMNGEFIDGRERYSEETFVIT</sequence>
<dbReference type="PANTHER" id="PTHR24148">
    <property type="entry name" value="ANKYRIN REPEAT DOMAIN-CONTAINING PROTEIN 39 HOMOLOG-RELATED"/>
    <property type="match status" value="1"/>
</dbReference>
<organism evidence="2 3">
    <name type="scientific">Phialocephala subalpina</name>
    <dbReference type="NCBI Taxonomy" id="576137"/>
    <lineage>
        <taxon>Eukaryota</taxon>
        <taxon>Fungi</taxon>
        <taxon>Dikarya</taxon>
        <taxon>Ascomycota</taxon>
        <taxon>Pezizomycotina</taxon>
        <taxon>Leotiomycetes</taxon>
        <taxon>Helotiales</taxon>
        <taxon>Mollisiaceae</taxon>
        <taxon>Phialocephala</taxon>
        <taxon>Phialocephala fortinii species complex</taxon>
    </lineage>
</organism>
<feature type="domain" description="Heterokaryon incompatibility" evidence="1">
    <location>
        <begin position="127"/>
        <end position="222"/>
    </location>
</feature>
<evidence type="ECO:0000313" key="2">
    <source>
        <dbReference type="EMBL" id="CZR68991.1"/>
    </source>
</evidence>
<dbReference type="Pfam" id="PF26639">
    <property type="entry name" value="Het-6_barrel"/>
    <property type="match status" value="1"/>
</dbReference>
<dbReference type="EMBL" id="FJOG01000063">
    <property type="protein sequence ID" value="CZR68991.1"/>
    <property type="molecule type" value="Genomic_DNA"/>
</dbReference>
<evidence type="ECO:0000259" key="1">
    <source>
        <dbReference type="Pfam" id="PF06985"/>
    </source>
</evidence>
<dbReference type="Proteomes" id="UP000184330">
    <property type="component" value="Unassembled WGS sequence"/>
</dbReference>
<accession>A0A1L7XVD0</accession>
<protein>
    <recommendedName>
        <fullName evidence="1">Heterokaryon incompatibility domain-containing protein</fullName>
    </recommendedName>
</protein>
<dbReference type="AlphaFoldDB" id="A0A1L7XVD0"/>
<dbReference type="OrthoDB" id="2157530at2759"/>
<dbReference type="InterPro" id="IPR052895">
    <property type="entry name" value="HetReg/Transcr_Mod"/>
</dbReference>
<evidence type="ECO:0000313" key="3">
    <source>
        <dbReference type="Proteomes" id="UP000184330"/>
    </source>
</evidence>
<keyword evidence="3" id="KW-1185">Reference proteome</keyword>
<dbReference type="STRING" id="576137.A0A1L7XVD0"/>
<dbReference type="InterPro" id="IPR010730">
    <property type="entry name" value="HET"/>
</dbReference>
<dbReference type="PANTHER" id="PTHR24148:SF73">
    <property type="entry name" value="HET DOMAIN PROTEIN (AFU_ORTHOLOGUE AFUA_8G01020)"/>
    <property type="match status" value="1"/>
</dbReference>
<name>A0A1L7XVD0_9HELO</name>
<reference evidence="2 3" key="1">
    <citation type="submission" date="2016-03" db="EMBL/GenBank/DDBJ databases">
        <authorList>
            <person name="Ploux O."/>
        </authorList>
    </citation>
    <scope>NUCLEOTIDE SEQUENCE [LARGE SCALE GENOMIC DNA]</scope>
    <source>
        <strain evidence="2 3">UAMH 11012</strain>
    </source>
</reference>
<dbReference type="Pfam" id="PF06985">
    <property type="entry name" value="HET"/>
    <property type="match status" value="1"/>
</dbReference>